<evidence type="ECO:0000256" key="5">
    <source>
        <dbReference type="ARBA" id="ARBA00023163"/>
    </source>
</evidence>
<feature type="region of interest" description="Disordered" evidence="7">
    <location>
        <begin position="418"/>
        <end position="499"/>
    </location>
</feature>
<dbReference type="AlphaFoldDB" id="A0A2N9ECH3"/>
<dbReference type="GO" id="GO:0005669">
    <property type="term" value="C:transcription factor TFIID complex"/>
    <property type="evidence" value="ECO:0007669"/>
    <property type="project" value="InterPro"/>
</dbReference>
<dbReference type="FunFam" id="1.25.40.770:FF:000004">
    <property type="entry name" value="transcription initiation factor TFIID subunit 6"/>
    <property type="match status" value="1"/>
</dbReference>
<feature type="domain" description="TATA box binding protein associated factor (TAF) histone-like fold" evidence="8">
    <location>
        <begin position="2"/>
        <end position="68"/>
    </location>
</feature>
<keyword evidence="4" id="KW-0010">Activator</keyword>
<dbReference type="PANTHER" id="PTHR10221">
    <property type="entry name" value="TRANSCRIPTION INITIATION FACTOR TFIID SUBUNIT 6"/>
    <property type="match status" value="1"/>
</dbReference>
<evidence type="ECO:0000259" key="8">
    <source>
        <dbReference type="SMART" id="SM00803"/>
    </source>
</evidence>
<gene>
    <name evidence="9" type="ORF">FSB_LOCUS4558</name>
</gene>
<comment type="subcellular location">
    <subcellularLocation>
        <location evidence="1">Nucleus</location>
    </subcellularLocation>
</comment>
<comment type="similarity">
    <text evidence="2">Belongs to the TAF6 family.</text>
</comment>
<dbReference type="EMBL" id="OIVN01000227">
    <property type="protein sequence ID" value="SPC76676.1"/>
    <property type="molecule type" value="Genomic_DNA"/>
</dbReference>
<feature type="compositionally biased region" description="Basic and acidic residues" evidence="7">
    <location>
        <begin position="489"/>
        <end position="499"/>
    </location>
</feature>
<evidence type="ECO:0000256" key="2">
    <source>
        <dbReference type="ARBA" id="ARBA00007688"/>
    </source>
</evidence>
<evidence type="ECO:0000256" key="7">
    <source>
        <dbReference type="SAM" id="MobiDB-lite"/>
    </source>
</evidence>
<keyword evidence="5" id="KW-0804">Transcription</keyword>
<dbReference type="FunFam" id="1.10.20.10:FF:000046">
    <property type="entry name" value="transcription initiation factor TFIID subunit 6"/>
    <property type="match status" value="1"/>
</dbReference>
<dbReference type="SMART" id="SM00803">
    <property type="entry name" value="TAF"/>
    <property type="match status" value="1"/>
</dbReference>
<dbReference type="CDD" id="cd22931">
    <property type="entry name" value="HFD_TAF6"/>
    <property type="match status" value="1"/>
</dbReference>
<evidence type="ECO:0000256" key="1">
    <source>
        <dbReference type="ARBA" id="ARBA00004123"/>
    </source>
</evidence>
<dbReference type="InterPro" id="IPR009072">
    <property type="entry name" value="Histone-fold"/>
</dbReference>
<proteinExistence type="inferred from homology"/>
<dbReference type="InterPro" id="IPR016024">
    <property type="entry name" value="ARM-type_fold"/>
</dbReference>
<protein>
    <recommendedName>
        <fullName evidence="8">TATA box binding protein associated factor (TAF) histone-like fold domain-containing protein</fullName>
    </recommendedName>
</protein>
<dbReference type="GO" id="GO:0003713">
    <property type="term" value="F:transcription coactivator activity"/>
    <property type="evidence" value="ECO:0007669"/>
    <property type="project" value="TreeGrafter"/>
</dbReference>
<evidence type="ECO:0000256" key="6">
    <source>
        <dbReference type="ARBA" id="ARBA00023242"/>
    </source>
</evidence>
<dbReference type="CDD" id="cd08050">
    <property type="entry name" value="TAF6C"/>
    <property type="match status" value="1"/>
</dbReference>
<feature type="compositionally biased region" description="Basic and acidic residues" evidence="7">
    <location>
        <begin position="421"/>
        <end position="434"/>
    </location>
</feature>
<feature type="compositionally biased region" description="Polar residues" evidence="7">
    <location>
        <begin position="467"/>
        <end position="483"/>
    </location>
</feature>
<evidence type="ECO:0000256" key="4">
    <source>
        <dbReference type="ARBA" id="ARBA00023159"/>
    </source>
</evidence>
<dbReference type="GO" id="GO:0046982">
    <property type="term" value="F:protein heterodimerization activity"/>
    <property type="evidence" value="ECO:0007669"/>
    <property type="project" value="InterPro"/>
</dbReference>
<keyword evidence="3" id="KW-0805">Transcription regulation</keyword>
<accession>A0A2N9ECH3</accession>
<dbReference type="Gene3D" id="1.25.40.770">
    <property type="entry name" value="TAF6, C-terminal HEAT repeat domain"/>
    <property type="match status" value="1"/>
</dbReference>
<dbReference type="InterPro" id="IPR046344">
    <property type="entry name" value="TAF6_C_sf"/>
</dbReference>
<dbReference type="SUPFAM" id="SSF47113">
    <property type="entry name" value="Histone-fold"/>
    <property type="match status" value="1"/>
</dbReference>
<dbReference type="InterPro" id="IPR037796">
    <property type="entry name" value="TAF6"/>
</dbReference>
<dbReference type="GO" id="GO:0046695">
    <property type="term" value="C:SLIK (SAGA-like) complex"/>
    <property type="evidence" value="ECO:0007669"/>
    <property type="project" value="InterPro"/>
</dbReference>
<dbReference type="InterPro" id="IPR011442">
    <property type="entry name" value="TAF6_C"/>
</dbReference>
<keyword evidence="6" id="KW-0539">Nucleus</keyword>
<dbReference type="SUPFAM" id="SSF48371">
    <property type="entry name" value="ARM repeat"/>
    <property type="match status" value="1"/>
</dbReference>
<evidence type="ECO:0000256" key="3">
    <source>
        <dbReference type="ARBA" id="ARBA00023015"/>
    </source>
</evidence>
<dbReference type="GO" id="GO:0051123">
    <property type="term" value="P:RNA polymerase II preinitiation complex assembly"/>
    <property type="evidence" value="ECO:0007669"/>
    <property type="project" value="TreeGrafter"/>
</dbReference>
<dbReference type="InterPro" id="IPR004823">
    <property type="entry name" value="TAF_TATA-bd_Histone-like_dom"/>
</dbReference>
<organism evidence="9">
    <name type="scientific">Fagus sylvatica</name>
    <name type="common">Beechnut</name>
    <dbReference type="NCBI Taxonomy" id="28930"/>
    <lineage>
        <taxon>Eukaryota</taxon>
        <taxon>Viridiplantae</taxon>
        <taxon>Streptophyta</taxon>
        <taxon>Embryophyta</taxon>
        <taxon>Tracheophyta</taxon>
        <taxon>Spermatophyta</taxon>
        <taxon>Magnoliopsida</taxon>
        <taxon>eudicotyledons</taxon>
        <taxon>Gunneridae</taxon>
        <taxon>Pentapetalae</taxon>
        <taxon>rosids</taxon>
        <taxon>fabids</taxon>
        <taxon>Fagales</taxon>
        <taxon>Fagaceae</taxon>
        <taxon>Fagus</taxon>
    </lineage>
</organism>
<sequence>MSIVPKETIEVIAQSIGINNLSPDVALSLAPDVEYRMREIMQEAIKCMRHSKRMTLTAEDVDGALNLRNVEPIYGFASGGPLRFKRAIGHRDLFYIDDKDVDLKDVIEAPLPKAPLDTAVLCHWLAIEGVQPAIPENASVEVITAPSNGKKYEQKDDGLPVEIKLPVKHILSRELQLYFDKITELTMSKSDSVLFKQALVSLATDSGLHPLVPYFTYFIADEVSRGLSDYSLLFALMRVVRSLLQNPHIHIEPYLHQLMPSVVTCLVAKKLGNRFADDHWELRDFTANLVASICKRFGHVYNNLQTRLTKTLLNAFLDPKRAMTQQYGAIQGLAALGPNVVRILILPNLEPYMRLLEPEMLLEKQKNEMKRSEAWRVYGALLHAAGQCIYDLLKMFPPLPSLPARAVWRTNARVITTMPNKRKESMEHLEEQPPHKKTATDGPILPVLTNSSPSPMEGISVVPAPSGDSNMHPSSSSGQTPNEIVSDGSGRRDKGDKQALKRSAVLTQIWKNDLDSGHLLVSLFELFGEGILSFIPAPEMSLFL</sequence>
<reference evidence="9" key="1">
    <citation type="submission" date="2018-02" db="EMBL/GenBank/DDBJ databases">
        <authorList>
            <person name="Cohen D.B."/>
            <person name="Kent A.D."/>
        </authorList>
    </citation>
    <scope>NUCLEOTIDE SEQUENCE</scope>
</reference>
<name>A0A2N9ECH3_FAGSY</name>
<evidence type="ECO:0000313" key="9">
    <source>
        <dbReference type="EMBL" id="SPC76676.1"/>
    </source>
</evidence>
<dbReference type="Gene3D" id="1.10.20.10">
    <property type="entry name" value="Histone, subunit A"/>
    <property type="match status" value="1"/>
</dbReference>
<dbReference type="PANTHER" id="PTHR10221:SF13">
    <property type="entry name" value="TRANSCRIPTION INITIATION FACTOR TFIID SUBUNIT 6"/>
    <property type="match status" value="1"/>
</dbReference>
<dbReference type="Pfam" id="PF02969">
    <property type="entry name" value="TAF"/>
    <property type="match status" value="1"/>
</dbReference>
<dbReference type="GO" id="GO:0000124">
    <property type="term" value="C:SAGA complex"/>
    <property type="evidence" value="ECO:0007669"/>
    <property type="project" value="InterPro"/>
</dbReference>
<dbReference type="GO" id="GO:0016251">
    <property type="term" value="F:RNA polymerase II general transcription initiation factor activity"/>
    <property type="evidence" value="ECO:0007669"/>
    <property type="project" value="InterPro"/>
</dbReference>
<dbReference type="Pfam" id="PF07571">
    <property type="entry name" value="TAF6_C"/>
    <property type="match status" value="1"/>
</dbReference>